<feature type="domain" description="SWI/SNF and RSC complexes subunit Ssr4 N-terminal" evidence="2">
    <location>
        <begin position="2"/>
        <end position="214"/>
    </location>
</feature>
<dbReference type="Pfam" id="PF08549">
    <property type="entry name" value="SWI-SNF_Ssr4_N"/>
    <property type="match status" value="1"/>
</dbReference>
<protein>
    <recommendedName>
        <fullName evidence="6">DUF1750-domain-containing protein</fullName>
    </recommendedName>
</protein>
<dbReference type="AlphaFoldDB" id="A0A225B461"/>
<sequence>MQDPAAGLPGQLVPHMHLVSRNRYPTMTALPTETVLDYLLAAPKVVREMYPMHWTFLDGPQDGTTLLTWQPLAHLGTTFASDGYIWADAEQAYTFEARGYTVEMWVQRSGYQPPNEAVASHSRRRYRLVPSKVPNPNAPSPDPSLWIIHYSRASQGDHLPAQRIPVTPQVQTTLAQRRFLQTQGQLVRKEFMLHDRNSWPTISFPPQMGPQGFAQPQPYYGNAGPARQIPPGAYYPGHQPGVGAVQPPSKAPRGHRPSAGSIAAATADFSLEDEDVTTGDLLDMLTPREISKMRYQQHHEWMEEIFASPYTIKQITPVDLGLGRKGELESLTAGFFEAPVTAAHPKDAKDDSSSLQASKMEPEKAEEFADRVAKKVSDMTAEIEKLKKRHERRMQKIGRLSILRDAEIRLREAGANPSETGPEIWRLEGRIETVNEEELANNEEDFSLRIPRFQVDDVVKDLEKAYGRNIVSDPSVTCIEKGGLLERIEPPPAPIEDNAGADTDMLMETSLLDQFVASSTSTPGQINQQVQASTVAGPGESTVEAVGADGDVEMGGATTTTVQSGTAAGETGEWVVIDNDKAGSAQSSSKALPSNPLVAGDTSGSGLTPGHGASGMETSNFEDATNFTNMDSAGDALAAYDDQHDGLDLPDLENSAFGDAFHASDHEMGHHPDDDEMA</sequence>
<dbReference type="InterPro" id="IPR013859">
    <property type="entry name" value="Ssr4_N"/>
</dbReference>
<evidence type="ECO:0000256" key="1">
    <source>
        <dbReference type="SAM" id="MobiDB-lite"/>
    </source>
</evidence>
<dbReference type="GO" id="GO:0006338">
    <property type="term" value="P:chromatin remodeling"/>
    <property type="evidence" value="ECO:0007669"/>
    <property type="project" value="InterPro"/>
</dbReference>
<feature type="compositionally biased region" description="Polar residues" evidence="1">
    <location>
        <begin position="616"/>
        <end position="629"/>
    </location>
</feature>
<evidence type="ECO:0000313" key="4">
    <source>
        <dbReference type="EMBL" id="OKL61635.1"/>
    </source>
</evidence>
<dbReference type="Proteomes" id="UP000214365">
    <property type="component" value="Unassembled WGS sequence"/>
</dbReference>
<name>A0A225B461_TALAT</name>
<keyword evidence="5" id="KW-1185">Reference proteome</keyword>
<evidence type="ECO:0000259" key="3">
    <source>
        <dbReference type="Pfam" id="PF20497"/>
    </source>
</evidence>
<dbReference type="InterPro" id="IPR046464">
    <property type="entry name" value="SWI-SNF_Ssr4_C"/>
</dbReference>
<organism evidence="4 5">
    <name type="scientific">Talaromyces atroroseus</name>
    <dbReference type="NCBI Taxonomy" id="1441469"/>
    <lineage>
        <taxon>Eukaryota</taxon>
        <taxon>Fungi</taxon>
        <taxon>Dikarya</taxon>
        <taxon>Ascomycota</taxon>
        <taxon>Pezizomycotina</taxon>
        <taxon>Eurotiomycetes</taxon>
        <taxon>Eurotiomycetidae</taxon>
        <taxon>Eurotiales</taxon>
        <taxon>Trichocomaceae</taxon>
        <taxon>Talaromyces</taxon>
        <taxon>Talaromyces sect. Trachyspermi</taxon>
    </lineage>
</organism>
<feature type="compositionally biased region" description="Basic and acidic residues" evidence="1">
    <location>
        <begin position="360"/>
        <end position="371"/>
    </location>
</feature>
<dbReference type="EMBL" id="LFMY01000004">
    <property type="protein sequence ID" value="OKL61635.1"/>
    <property type="molecule type" value="Genomic_DNA"/>
</dbReference>
<evidence type="ECO:0000313" key="5">
    <source>
        <dbReference type="Proteomes" id="UP000214365"/>
    </source>
</evidence>
<accession>A0A225B461</accession>
<reference evidence="4 5" key="1">
    <citation type="submission" date="2015-06" db="EMBL/GenBank/DDBJ databases">
        <title>Talaromyces atroroseus IBT 11181 draft genome.</title>
        <authorList>
            <person name="Rasmussen K.B."/>
            <person name="Rasmussen S."/>
            <person name="Petersen B."/>
            <person name="Sicheritz-Ponten T."/>
            <person name="Mortensen U.H."/>
            <person name="Thrane U."/>
        </authorList>
    </citation>
    <scope>NUCLEOTIDE SEQUENCE [LARGE SCALE GENOMIC DNA]</scope>
    <source>
        <strain evidence="4 5">IBT 11181</strain>
    </source>
</reference>
<feature type="domain" description="SWI/SNF and RSC complexes subunit Ssr4 C-terminal" evidence="3">
    <location>
        <begin position="272"/>
        <end position="668"/>
    </location>
</feature>
<dbReference type="Pfam" id="PF20497">
    <property type="entry name" value="SWI-SNF_Ssr4_C"/>
    <property type="match status" value="1"/>
</dbReference>
<dbReference type="RefSeq" id="XP_020121756.1">
    <property type="nucleotide sequence ID" value="XM_020265737.1"/>
</dbReference>
<feature type="region of interest" description="Disordered" evidence="1">
    <location>
        <begin position="643"/>
        <end position="678"/>
    </location>
</feature>
<proteinExistence type="predicted"/>
<dbReference type="STRING" id="1441469.A0A225B461"/>
<comment type="caution">
    <text evidence="4">The sequence shown here is derived from an EMBL/GenBank/DDBJ whole genome shotgun (WGS) entry which is preliminary data.</text>
</comment>
<dbReference type="GeneID" id="31003192"/>
<gene>
    <name evidence="4" type="ORF">UA08_03437</name>
</gene>
<evidence type="ECO:0000259" key="2">
    <source>
        <dbReference type="Pfam" id="PF08549"/>
    </source>
</evidence>
<feature type="region of interest" description="Disordered" evidence="1">
    <location>
        <begin position="582"/>
        <end position="629"/>
    </location>
</feature>
<feature type="region of interest" description="Disordered" evidence="1">
    <location>
        <begin position="343"/>
        <end position="371"/>
    </location>
</feature>
<dbReference type="OrthoDB" id="5321006at2759"/>
<feature type="compositionally biased region" description="Basic and acidic residues" evidence="1">
    <location>
        <begin position="662"/>
        <end position="678"/>
    </location>
</feature>
<evidence type="ECO:0008006" key="6">
    <source>
        <dbReference type="Google" id="ProtNLM"/>
    </source>
</evidence>